<reference evidence="18" key="1">
    <citation type="submission" date="2021-04" db="EMBL/GenBank/DDBJ databases">
        <title>Genome based classification of Actinospica acidithermotolerans sp. nov., an actinobacterium isolated from an Indonesian hot spring.</title>
        <authorList>
            <person name="Kusuma A.B."/>
            <person name="Putra K.E."/>
            <person name="Nafisah S."/>
            <person name="Loh J."/>
            <person name="Nouioui I."/>
            <person name="Goodfellow M."/>
        </authorList>
    </citation>
    <scope>NUCLEOTIDE SEQUENCE</scope>
    <source>
        <strain evidence="18">CSCA 57</strain>
    </source>
</reference>
<feature type="compositionally biased region" description="Low complexity" evidence="16">
    <location>
        <begin position="733"/>
        <end position="758"/>
    </location>
</feature>
<dbReference type="NCBIfam" id="TIGR00575">
    <property type="entry name" value="dnlj"/>
    <property type="match status" value="1"/>
</dbReference>
<dbReference type="FunFam" id="3.40.50.10190:FF:000054">
    <property type="entry name" value="DNA ligase"/>
    <property type="match status" value="1"/>
</dbReference>
<feature type="binding site" evidence="14">
    <location>
        <position position="331"/>
    </location>
    <ligand>
        <name>NAD(+)</name>
        <dbReference type="ChEBI" id="CHEBI:57540"/>
    </ligand>
</feature>
<dbReference type="PROSITE" id="PS50172">
    <property type="entry name" value="BRCT"/>
    <property type="match status" value="1"/>
</dbReference>
<dbReference type="Gene3D" id="6.20.10.30">
    <property type="match status" value="1"/>
</dbReference>
<dbReference type="InterPro" id="IPR004150">
    <property type="entry name" value="NAD_DNA_ligase_OB"/>
</dbReference>
<dbReference type="Proteomes" id="UP000675781">
    <property type="component" value="Unassembled WGS sequence"/>
</dbReference>
<dbReference type="InterPro" id="IPR001679">
    <property type="entry name" value="DNA_ligase"/>
</dbReference>
<feature type="binding site" evidence="14">
    <location>
        <position position="151"/>
    </location>
    <ligand>
        <name>NAD(+)</name>
        <dbReference type="ChEBI" id="CHEBI:57540"/>
    </ligand>
</feature>
<dbReference type="SUPFAM" id="SSF52113">
    <property type="entry name" value="BRCT domain"/>
    <property type="match status" value="1"/>
</dbReference>
<dbReference type="FunFam" id="2.40.50.140:FF:000012">
    <property type="entry name" value="DNA ligase"/>
    <property type="match status" value="1"/>
</dbReference>
<dbReference type="InterPro" id="IPR001357">
    <property type="entry name" value="BRCT_dom"/>
</dbReference>
<keyword evidence="5 14" id="KW-0235">DNA replication</keyword>
<evidence type="ECO:0000313" key="19">
    <source>
        <dbReference type="Proteomes" id="UP000675781"/>
    </source>
</evidence>
<dbReference type="Pfam" id="PF12826">
    <property type="entry name" value="HHH_2"/>
    <property type="match status" value="1"/>
</dbReference>
<dbReference type="SUPFAM" id="SSF56091">
    <property type="entry name" value="DNA ligase/mRNA capping enzyme, catalytic domain"/>
    <property type="match status" value="1"/>
</dbReference>
<evidence type="ECO:0000256" key="15">
    <source>
        <dbReference type="RuleBase" id="RU000618"/>
    </source>
</evidence>
<evidence type="ECO:0000256" key="7">
    <source>
        <dbReference type="ARBA" id="ARBA00022763"/>
    </source>
</evidence>
<organism evidence="18 19">
    <name type="scientific">Actinospica durhamensis</name>
    <dbReference type="NCBI Taxonomy" id="1508375"/>
    <lineage>
        <taxon>Bacteria</taxon>
        <taxon>Bacillati</taxon>
        <taxon>Actinomycetota</taxon>
        <taxon>Actinomycetes</taxon>
        <taxon>Catenulisporales</taxon>
        <taxon>Actinospicaceae</taxon>
        <taxon>Actinospica</taxon>
    </lineage>
</organism>
<feature type="region of interest" description="Disordered" evidence="16">
    <location>
        <begin position="1"/>
        <end position="20"/>
    </location>
</feature>
<comment type="caution">
    <text evidence="18">The sequence shown here is derived from an EMBL/GenBank/DDBJ whole genome shotgun (WGS) entry which is preliminary data.</text>
</comment>
<keyword evidence="14" id="KW-0464">Manganese</keyword>
<dbReference type="Pfam" id="PF03119">
    <property type="entry name" value="DNA_ligase_ZBD"/>
    <property type="match status" value="1"/>
</dbReference>
<dbReference type="PIRSF" id="PIRSF001604">
    <property type="entry name" value="LigA"/>
    <property type="match status" value="1"/>
</dbReference>
<dbReference type="GO" id="GO:0003911">
    <property type="term" value="F:DNA ligase (NAD+) activity"/>
    <property type="evidence" value="ECO:0007669"/>
    <property type="project" value="UniProtKB-UniRule"/>
</dbReference>
<keyword evidence="7 14" id="KW-0227">DNA damage</keyword>
<evidence type="ECO:0000256" key="13">
    <source>
        <dbReference type="ARBA" id="ARBA00060881"/>
    </source>
</evidence>
<keyword evidence="8 14" id="KW-0862">Zinc</keyword>
<evidence type="ECO:0000256" key="6">
    <source>
        <dbReference type="ARBA" id="ARBA00022723"/>
    </source>
</evidence>
<dbReference type="FunFam" id="1.10.150.20:FF:000006">
    <property type="entry name" value="DNA ligase"/>
    <property type="match status" value="1"/>
</dbReference>
<keyword evidence="6 14" id="KW-0479">Metal-binding</keyword>
<keyword evidence="19" id="KW-1185">Reference proteome</keyword>
<dbReference type="InterPro" id="IPR013840">
    <property type="entry name" value="DNAligase_N"/>
</dbReference>
<keyword evidence="10 14" id="KW-0520">NAD</keyword>
<feature type="binding site" evidence="14">
    <location>
        <begin position="98"/>
        <end position="99"/>
    </location>
    <ligand>
        <name>NAD(+)</name>
        <dbReference type="ChEBI" id="CHEBI:57540"/>
    </ligand>
</feature>
<evidence type="ECO:0000256" key="11">
    <source>
        <dbReference type="ARBA" id="ARBA00023204"/>
    </source>
</evidence>
<dbReference type="InterPro" id="IPR041663">
    <property type="entry name" value="DisA/LigA_HHH"/>
</dbReference>
<dbReference type="SMART" id="SM00278">
    <property type="entry name" value="HhH1"/>
    <property type="match status" value="2"/>
</dbReference>
<dbReference type="InterPro" id="IPR012340">
    <property type="entry name" value="NA-bd_OB-fold"/>
</dbReference>
<evidence type="ECO:0000256" key="14">
    <source>
        <dbReference type="HAMAP-Rule" id="MF_01588"/>
    </source>
</evidence>
<dbReference type="PROSITE" id="PS01055">
    <property type="entry name" value="DNA_LIGASE_N1"/>
    <property type="match status" value="1"/>
</dbReference>
<feature type="active site" description="N6-AMP-lysine intermediate" evidence="14">
    <location>
        <position position="130"/>
    </location>
</feature>
<feature type="binding site" evidence="14">
    <location>
        <position position="191"/>
    </location>
    <ligand>
        <name>NAD(+)</name>
        <dbReference type="ChEBI" id="CHEBI:57540"/>
    </ligand>
</feature>
<evidence type="ECO:0000256" key="9">
    <source>
        <dbReference type="ARBA" id="ARBA00022842"/>
    </source>
</evidence>
<evidence type="ECO:0000259" key="17">
    <source>
        <dbReference type="PROSITE" id="PS50172"/>
    </source>
</evidence>
<feature type="binding site" evidence="14">
    <location>
        <position position="425"/>
    </location>
    <ligand>
        <name>Zn(2+)</name>
        <dbReference type="ChEBI" id="CHEBI:29105"/>
    </ligand>
</feature>
<dbReference type="SUPFAM" id="SSF47781">
    <property type="entry name" value="RuvA domain 2-like"/>
    <property type="match status" value="1"/>
</dbReference>
<dbReference type="InterPro" id="IPR036420">
    <property type="entry name" value="BRCT_dom_sf"/>
</dbReference>
<dbReference type="SUPFAM" id="SSF50249">
    <property type="entry name" value="Nucleic acid-binding proteins"/>
    <property type="match status" value="1"/>
</dbReference>
<dbReference type="Gene3D" id="1.10.150.20">
    <property type="entry name" value="5' to 3' exonuclease, C-terminal subdomain"/>
    <property type="match status" value="2"/>
</dbReference>
<feature type="binding site" evidence="14">
    <location>
        <position position="450"/>
    </location>
    <ligand>
        <name>Zn(2+)</name>
        <dbReference type="ChEBI" id="CHEBI:29105"/>
    </ligand>
</feature>
<dbReference type="InterPro" id="IPR033136">
    <property type="entry name" value="DNA_ligase_CS"/>
</dbReference>
<evidence type="ECO:0000256" key="4">
    <source>
        <dbReference type="ARBA" id="ARBA00022598"/>
    </source>
</evidence>
<dbReference type="AlphaFoldDB" id="A0A941EQ46"/>
<dbReference type="GO" id="GO:0005829">
    <property type="term" value="C:cytosol"/>
    <property type="evidence" value="ECO:0007669"/>
    <property type="project" value="TreeGrafter"/>
</dbReference>
<feature type="binding site" evidence="14">
    <location>
        <position position="444"/>
    </location>
    <ligand>
        <name>Zn(2+)</name>
        <dbReference type="ChEBI" id="CHEBI:29105"/>
    </ligand>
</feature>
<dbReference type="InterPro" id="IPR018239">
    <property type="entry name" value="DNA_ligase_AS"/>
</dbReference>
<dbReference type="GO" id="GO:0006260">
    <property type="term" value="P:DNA replication"/>
    <property type="evidence" value="ECO:0007669"/>
    <property type="project" value="UniProtKB-KW"/>
</dbReference>
<comment type="catalytic activity">
    <reaction evidence="12 14 15">
        <text>NAD(+) + (deoxyribonucleotide)n-3'-hydroxyl + 5'-phospho-(deoxyribonucleotide)m = (deoxyribonucleotide)n+m + AMP + beta-nicotinamide D-nucleotide.</text>
        <dbReference type="EC" id="6.5.1.2"/>
    </reaction>
</comment>
<dbReference type="GO" id="GO:0006281">
    <property type="term" value="P:DNA repair"/>
    <property type="evidence" value="ECO:0007669"/>
    <property type="project" value="UniProtKB-KW"/>
</dbReference>
<keyword evidence="11 14" id="KW-0234">DNA repair</keyword>
<dbReference type="Pfam" id="PF01653">
    <property type="entry name" value="DNA_ligase_aden"/>
    <property type="match status" value="1"/>
</dbReference>
<evidence type="ECO:0000256" key="12">
    <source>
        <dbReference type="ARBA" id="ARBA00034005"/>
    </source>
</evidence>
<dbReference type="Pfam" id="PF00533">
    <property type="entry name" value="BRCT"/>
    <property type="match status" value="1"/>
</dbReference>
<dbReference type="Gene3D" id="3.40.50.10190">
    <property type="entry name" value="BRCT domain"/>
    <property type="match status" value="1"/>
</dbReference>
<dbReference type="CDD" id="cd00114">
    <property type="entry name" value="LIGANc"/>
    <property type="match status" value="1"/>
</dbReference>
<keyword evidence="9 14" id="KW-0460">Magnesium</keyword>
<dbReference type="InterPro" id="IPR003583">
    <property type="entry name" value="Hlx-hairpin-Hlx_DNA-bd_motif"/>
</dbReference>
<gene>
    <name evidence="14 18" type="primary">ligA</name>
    <name evidence="18" type="ORF">KDL01_18755</name>
</gene>
<proteinExistence type="inferred from homology"/>
<evidence type="ECO:0000256" key="1">
    <source>
        <dbReference type="ARBA" id="ARBA00004067"/>
    </source>
</evidence>
<dbReference type="NCBIfam" id="NF005932">
    <property type="entry name" value="PRK07956.1"/>
    <property type="match status" value="1"/>
</dbReference>
<feature type="region of interest" description="Disordered" evidence="16">
    <location>
        <begin position="728"/>
        <end position="766"/>
    </location>
</feature>
<dbReference type="InterPro" id="IPR010994">
    <property type="entry name" value="RuvA_2-like"/>
</dbReference>
<dbReference type="RefSeq" id="WP_212529816.1">
    <property type="nucleotide sequence ID" value="NZ_JAGSOG010000091.1"/>
</dbReference>
<dbReference type="EMBL" id="JAGSOG010000091">
    <property type="protein sequence ID" value="MBR7835321.1"/>
    <property type="molecule type" value="Genomic_DNA"/>
</dbReference>
<evidence type="ECO:0000256" key="3">
    <source>
        <dbReference type="ARBA" id="ARBA00013308"/>
    </source>
</evidence>
<dbReference type="GO" id="GO:0003677">
    <property type="term" value="F:DNA binding"/>
    <property type="evidence" value="ECO:0007669"/>
    <property type="project" value="InterPro"/>
</dbReference>
<evidence type="ECO:0000313" key="18">
    <source>
        <dbReference type="EMBL" id="MBR7835321.1"/>
    </source>
</evidence>
<comment type="similarity">
    <text evidence="13 14">Belongs to the NAD-dependent DNA ligase family. LigA subfamily.</text>
</comment>
<name>A0A941EQ46_9ACTN</name>
<dbReference type="SMART" id="SM00532">
    <property type="entry name" value="LIGANc"/>
    <property type="match status" value="1"/>
</dbReference>
<comment type="function">
    <text evidence="1 14">DNA ligase that catalyzes the formation of phosphodiester linkages between 5'-phosphoryl and 3'-hydroxyl groups in double-stranded DNA using NAD as a coenzyme and as the energy source for the reaction. It is essential for DNA replication and repair of damaged DNA.</text>
</comment>
<dbReference type="InterPro" id="IPR004149">
    <property type="entry name" value="Znf_DNAligase_C4"/>
</dbReference>
<protein>
    <recommendedName>
        <fullName evidence="3 14">DNA ligase</fullName>
        <ecNumber evidence="2 14">6.5.1.2</ecNumber>
    </recommendedName>
    <alternativeName>
        <fullName evidence="14">Polydeoxyribonucleotide synthase [NAD(+)]</fullName>
    </alternativeName>
</protein>
<feature type="domain" description="BRCT" evidence="17">
    <location>
        <begin position="642"/>
        <end position="712"/>
    </location>
</feature>
<dbReference type="Gene3D" id="3.30.470.30">
    <property type="entry name" value="DNA ligase/mRNA capping enzyme"/>
    <property type="match status" value="1"/>
</dbReference>
<evidence type="ECO:0000256" key="5">
    <source>
        <dbReference type="ARBA" id="ARBA00022705"/>
    </source>
</evidence>
<dbReference type="GO" id="GO:0046872">
    <property type="term" value="F:metal ion binding"/>
    <property type="evidence" value="ECO:0007669"/>
    <property type="project" value="UniProtKB-KW"/>
</dbReference>
<dbReference type="PANTHER" id="PTHR23389">
    <property type="entry name" value="CHROMOSOME TRANSMISSION FIDELITY FACTOR 18"/>
    <property type="match status" value="1"/>
</dbReference>
<dbReference type="SMART" id="SM00292">
    <property type="entry name" value="BRCT"/>
    <property type="match status" value="1"/>
</dbReference>
<dbReference type="EC" id="6.5.1.2" evidence="2 14"/>
<evidence type="ECO:0000256" key="16">
    <source>
        <dbReference type="SAM" id="MobiDB-lite"/>
    </source>
</evidence>
<sequence length="766" mass="82072">MAEKRDTSLSSEAVVPTESGAAHRHAELVTVIDEARFRYHVLDRPTLADGEYDAMMRELVGLEQEHPELRTPDSPSQKVGAELSTDFASVDHIERMLSLANAFNAQEMAAWNERVVKEVGTAPAYLCELKVDGLAIALVYEKGRLVRGVTRGDGRTGEDVTANVRAIKGIPSQLTGTAEHPVPDLVEVRGEIYFPSAQFEEFNAWAIEHEGRSYANPRNTAAGSLRQKDPRVTAQRPLRMVVHGIGARRGFAVNSQSHAYEMLRAWGLPTSDRVKVVAALDEVLAFIDYYGKHRHDVEHEIDGVVVKVDDLALQGRLGATSKDPRWAIAYKYPPEEVTTKLLDIKVQVGRTGRVTPYAVMEPVTVAGSTVAQATLHNQDVVKRKGVLIGDTIVLRKAGDVIPEVVGPVIELRTGEEREFEMPGECPSCATPIAPQKEGDVDLRCPNTRACPGQLKERVAYLAGRSALDIEALGYEAAAALTCPDAGEAPLKLEGELFELTLEKLAEPQMYQKARGKEAAEGAQELVPYFYTKGTKAKPSAPTKTTVLLLEQIEAAKTKELWRYLTALSIRHVGPSAARELARVLGSLEAIRDASVEDLASVDGVGPTIAQAVVEWFAVDWHREIVERWLAAGVRPSVPARAAGPQPLVGLTVVITGTLAGFTRDGAKDAAQAAGAKVSGSVSKKTSYVVVGENPGSKAEKAEQLGVPVLDEEGFRALLAGELATAAEPDEAAVADGPQAAGSDAASAEAAVDAAADAAADADEEIA</sequence>
<dbReference type="Gene3D" id="1.10.287.610">
    <property type="entry name" value="Helix hairpin bin"/>
    <property type="match status" value="1"/>
</dbReference>
<feature type="binding site" evidence="14">
    <location>
        <position position="128"/>
    </location>
    <ligand>
        <name>NAD(+)</name>
        <dbReference type="ChEBI" id="CHEBI:57540"/>
    </ligand>
</feature>
<feature type="binding site" evidence="14">
    <location>
        <begin position="49"/>
        <end position="53"/>
    </location>
    <ligand>
        <name>NAD(+)</name>
        <dbReference type="ChEBI" id="CHEBI:57540"/>
    </ligand>
</feature>
<dbReference type="HAMAP" id="MF_01588">
    <property type="entry name" value="DNA_ligase_A"/>
    <property type="match status" value="1"/>
</dbReference>
<dbReference type="PANTHER" id="PTHR23389:SF9">
    <property type="entry name" value="DNA LIGASE"/>
    <property type="match status" value="1"/>
</dbReference>
<dbReference type="Gene3D" id="2.40.50.140">
    <property type="entry name" value="Nucleic acid-binding proteins"/>
    <property type="match status" value="1"/>
</dbReference>
<dbReference type="Pfam" id="PF03120">
    <property type="entry name" value="OB_DNA_ligase"/>
    <property type="match status" value="1"/>
</dbReference>
<feature type="binding site" evidence="14">
    <location>
        <position position="307"/>
    </location>
    <ligand>
        <name>NAD(+)</name>
        <dbReference type="ChEBI" id="CHEBI:57540"/>
    </ligand>
</feature>
<evidence type="ECO:0000256" key="10">
    <source>
        <dbReference type="ARBA" id="ARBA00023027"/>
    </source>
</evidence>
<accession>A0A941EQ46</accession>
<evidence type="ECO:0000256" key="2">
    <source>
        <dbReference type="ARBA" id="ARBA00012722"/>
    </source>
</evidence>
<comment type="cofactor">
    <cofactor evidence="14">
        <name>Mg(2+)</name>
        <dbReference type="ChEBI" id="CHEBI:18420"/>
    </cofactor>
    <cofactor evidence="14">
        <name>Mn(2+)</name>
        <dbReference type="ChEBI" id="CHEBI:29035"/>
    </cofactor>
</comment>
<dbReference type="InterPro" id="IPR013839">
    <property type="entry name" value="DNAligase_adenylation"/>
</dbReference>
<feature type="binding site" evidence="14">
    <location>
        <position position="428"/>
    </location>
    <ligand>
        <name>Zn(2+)</name>
        <dbReference type="ChEBI" id="CHEBI:29105"/>
    </ligand>
</feature>
<dbReference type="FunFam" id="3.30.470.30:FF:000001">
    <property type="entry name" value="DNA ligase"/>
    <property type="match status" value="1"/>
</dbReference>
<evidence type="ECO:0000256" key="8">
    <source>
        <dbReference type="ARBA" id="ARBA00022833"/>
    </source>
</evidence>
<dbReference type="PROSITE" id="PS01056">
    <property type="entry name" value="DNA_LIGASE_N2"/>
    <property type="match status" value="1"/>
</dbReference>
<keyword evidence="4 14" id="KW-0436">Ligase</keyword>